<gene>
    <name evidence="1" type="ORF">JYK02_12890</name>
</gene>
<evidence type="ECO:0008006" key="3">
    <source>
        <dbReference type="Google" id="ProtNLM"/>
    </source>
</evidence>
<organism evidence="1 2">
    <name type="scientific">Corallococcus macrosporus</name>
    <dbReference type="NCBI Taxonomy" id="35"/>
    <lineage>
        <taxon>Bacteria</taxon>
        <taxon>Pseudomonadati</taxon>
        <taxon>Myxococcota</taxon>
        <taxon>Myxococcia</taxon>
        <taxon>Myxococcales</taxon>
        <taxon>Cystobacterineae</taxon>
        <taxon>Myxococcaceae</taxon>
        <taxon>Corallococcus</taxon>
    </lineage>
</organism>
<dbReference type="EMBL" id="JAFIMU010000007">
    <property type="protein sequence ID" value="MBN8228399.1"/>
    <property type="molecule type" value="Genomic_DNA"/>
</dbReference>
<protein>
    <recommendedName>
        <fullName evidence="3">Lipoprotein</fullName>
    </recommendedName>
</protein>
<dbReference type="Proteomes" id="UP000664052">
    <property type="component" value="Unassembled WGS sequence"/>
</dbReference>
<reference evidence="1 2" key="1">
    <citation type="submission" date="2021-02" db="EMBL/GenBank/DDBJ databases">
        <title>De Novo genome assembly of isolated myxobacteria.</title>
        <authorList>
            <person name="Stevens D.C."/>
        </authorList>
    </citation>
    <scope>NUCLEOTIDE SEQUENCE [LARGE SCALE GENOMIC DNA]</scope>
    <source>
        <strain evidence="1 2">ATCC 29039</strain>
    </source>
</reference>
<dbReference type="RefSeq" id="WP_207051227.1">
    <property type="nucleotide sequence ID" value="NZ_JAFIMU010000007.1"/>
</dbReference>
<keyword evidence="2" id="KW-1185">Reference proteome</keyword>
<proteinExistence type="predicted"/>
<accession>A0ABS3D9N6</accession>
<name>A0ABS3D9N6_9BACT</name>
<comment type="caution">
    <text evidence="1">The sequence shown here is derived from an EMBL/GenBank/DDBJ whole genome shotgun (WGS) entry which is preliminary data.</text>
</comment>
<evidence type="ECO:0000313" key="2">
    <source>
        <dbReference type="Proteomes" id="UP000664052"/>
    </source>
</evidence>
<evidence type="ECO:0000313" key="1">
    <source>
        <dbReference type="EMBL" id="MBN8228399.1"/>
    </source>
</evidence>
<sequence length="446" mass="47149">MVWGAVLFLASCSSTVEGLCEDDSDCLAGLSCQGGVCVGCGGDDQCKAWQACTADRRCELREGMCEKSAQCKSWETCGANNTCVVASGACATAADCKAHESCDEAAKRCVLQEGRCNTADDCNEGALWTSACGADNQCHTEEASGNDVLIWGTLMEGICGYDAISSVLTPLRVQVGFGCYTTSVYDDAVVSPNGRVYYVDRAADPQRVKIFNPDPFKVEGGKRTYPPQATDNDTKLPAPGCKADQDLGTFVLQAGTGAIAYSCNLAGTDTTYYDTNGAVVAAGYELLAWNADNHLLAQTGGFKLFVLTPDRTPLPVTGLPSGWAFRDARATTAGFWLAISLSGTDFQLWRVGHDGVATLQGNYGALPQGVTGYSAGVLDRSGALYVEGTLRDATGDLVDIVVQRPPDGTTATIVYSEANAPEKVNYAADYKVLFNFMHISYLFAGP</sequence>